<organism evidence="3 4">
    <name type="scientific">Symmachiella dynata</name>
    <dbReference type="NCBI Taxonomy" id="2527995"/>
    <lineage>
        <taxon>Bacteria</taxon>
        <taxon>Pseudomonadati</taxon>
        <taxon>Planctomycetota</taxon>
        <taxon>Planctomycetia</taxon>
        <taxon>Planctomycetales</taxon>
        <taxon>Planctomycetaceae</taxon>
        <taxon>Symmachiella</taxon>
    </lineage>
</organism>
<dbReference type="InterPro" id="IPR027417">
    <property type="entry name" value="P-loop_NTPase"/>
</dbReference>
<keyword evidence="4" id="KW-1185">Reference proteome</keyword>
<dbReference type="AlphaFoldDB" id="A0A517ZQ61"/>
<feature type="region of interest" description="Disordered" evidence="1">
    <location>
        <begin position="1"/>
        <end position="31"/>
    </location>
</feature>
<dbReference type="OrthoDB" id="9768555at2"/>
<dbReference type="PANTHER" id="PTHR42759">
    <property type="entry name" value="MOXR FAMILY PROTEIN"/>
    <property type="match status" value="1"/>
</dbReference>
<sequence length="397" mass="43536">MAKKKTRTRRATSSATQLPKNKSTNSDHTVLRKPAEVQFADQIEALRQNDTGIAPASWILSPRAVLDYLIGGKVLSVTIDGTKTKIEITKKFFGDERIIERAIVTLASERALLLVGEPGTGKSWVSEHLAAAISGNSTLTVQGTAGTTEENIKYSWNIARVIADGPCPDNLIPSPTMVAMRQGGLLRFEEITRCVPDVQDSLVSILSDKVIVIPELPDANTMWAKPGFNVIATANTRDQGVNDLSAALKRRFNYVHIPIVADQNTEIEIVEQRTAELMQHYDVQLQIPRPIIELLATAFRELRQGKTNDGIKVKQPSTTLSTAEAIGVALDAALYAQYFGAGKVSAADVARNILGSIVKEDPADAKILKEYAMLIAKRRGKDKRWNEFHNTMSQIIP</sequence>
<dbReference type="GO" id="GO:0016887">
    <property type="term" value="F:ATP hydrolysis activity"/>
    <property type="evidence" value="ECO:0007669"/>
    <property type="project" value="InterPro"/>
</dbReference>
<dbReference type="SUPFAM" id="SSF52540">
    <property type="entry name" value="P-loop containing nucleoside triphosphate hydrolases"/>
    <property type="match status" value="1"/>
</dbReference>
<dbReference type="PANTHER" id="PTHR42759:SF1">
    <property type="entry name" value="MAGNESIUM-CHELATASE SUBUNIT CHLD"/>
    <property type="match status" value="1"/>
</dbReference>
<dbReference type="Proteomes" id="UP000319383">
    <property type="component" value="Chromosome"/>
</dbReference>
<accession>A0A517ZQ61</accession>
<feature type="domain" description="ATPase dynein-related AAA" evidence="2">
    <location>
        <begin position="112"/>
        <end position="252"/>
    </location>
</feature>
<dbReference type="EMBL" id="CP036276">
    <property type="protein sequence ID" value="QDU44611.1"/>
    <property type="molecule type" value="Genomic_DNA"/>
</dbReference>
<gene>
    <name evidence="3" type="ORF">Mal52_30970</name>
</gene>
<feature type="compositionally biased region" description="Basic residues" evidence="1">
    <location>
        <begin position="1"/>
        <end position="10"/>
    </location>
</feature>
<dbReference type="Pfam" id="PF07728">
    <property type="entry name" value="AAA_5"/>
    <property type="match status" value="1"/>
</dbReference>
<protein>
    <submittedName>
        <fullName evidence="3">AAA domain (Dynein-related subfamily)</fullName>
    </submittedName>
</protein>
<name>A0A517ZQ61_9PLAN</name>
<dbReference type="Gene3D" id="3.40.50.300">
    <property type="entry name" value="P-loop containing nucleotide triphosphate hydrolases"/>
    <property type="match status" value="1"/>
</dbReference>
<dbReference type="KEGG" id="sdyn:Mal52_30970"/>
<feature type="compositionally biased region" description="Polar residues" evidence="1">
    <location>
        <begin position="17"/>
        <end position="28"/>
    </location>
</feature>
<proteinExistence type="predicted"/>
<evidence type="ECO:0000256" key="1">
    <source>
        <dbReference type="SAM" id="MobiDB-lite"/>
    </source>
</evidence>
<dbReference type="GO" id="GO:0005524">
    <property type="term" value="F:ATP binding"/>
    <property type="evidence" value="ECO:0007669"/>
    <property type="project" value="InterPro"/>
</dbReference>
<reference evidence="3 4" key="1">
    <citation type="submission" date="2019-02" db="EMBL/GenBank/DDBJ databases">
        <title>Deep-cultivation of Planctomycetes and their phenomic and genomic characterization uncovers novel biology.</title>
        <authorList>
            <person name="Wiegand S."/>
            <person name="Jogler M."/>
            <person name="Boedeker C."/>
            <person name="Pinto D."/>
            <person name="Vollmers J."/>
            <person name="Rivas-Marin E."/>
            <person name="Kohn T."/>
            <person name="Peeters S.H."/>
            <person name="Heuer A."/>
            <person name="Rast P."/>
            <person name="Oberbeckmann S."/>
            <person name="Bunk B."/>
            <person name="Jeske O."/>
            <person name="Meyerdierks A."/>
            <person name="Storesund J.E."/>
            <person name="Kallscheuer N."/>
            <person name="Luecker S."/>
            <person name="Lage O.M."/>
            <person name="Pohl T."/>
            <person name="Merkel B.J."/>
            <person name="Hornburger P."/>
            <person name="Mueller R.-W."/>
            <person name="Bruemmer F."/>
            <person name="Labrenz M."/>
            <person name="Spormann A.M."/>
            <person name="Op den Camp H."/>
            <person name="Overmann J."/>
            <person name="Amann R."/>
            <person name="Jetten M.S.M."/>
            <person name="Mascher T."/>
            <person name="Medema M.H."/>
            <person name="Devos D.P."/>
            <person name="Kaster A.-K."/>
            <person name="Ovreas L."/>
            <person name="Rohde M."/>
            <person name="Galperin M.Y."/>
            <person name="Jogler C."/>
        </authorList>
    </citation>
    <scope>NUCLEOTIDE SEQUENCE [LARGE SCALE GENOMIC DNA]</scope>
    <source>
        <strain evidence="3 4">Mal52</strain>
    </source>
</reference>
<evidence type="ECO:0000259" key="2">
    <source>
        <dbReference type="Pfam" id="PF07728"/>
    </source>
</evidence>
<dbReference type="InterPro" id="IPR050764">
    <property type="entry name" value="CbbQ/NirQ/NorQ/GpvN"/>
</dbReference>
<dbReference type="InterPro" id="IPR011704">
    <property type="entry name" value="ATPase_dyneun-rel_AAA"/>
</dbReference>
<evidence type="ECO:0000313" key="4">
    <source>
        <dbReference type="Proteomes" id="UP000319383"/>
    </source>
</evidence>
<evidence type="ECO:0000313" key="3">
    <source>
        <dbReference type="EMBL" id="QDU44611.1"/>
    </source>
</evidence>